<dbReference type="GO" id="GO:0006676">
    <property type="term" value="P:mannosyl diphosphorylinositol ceramide metabolic process"/>
    <property type="evidence" value="ECO:0007669"/>
    <property type="project" value="UniProtKB-ARBA"/>
</dbReference>
<gene>
    <name evidence="10" type="primary">NCAS0C02270</name>
    <name evidence="10" type="ordered locus">NCAS_0C02270</name>
</gene>
<evidence type="ECO:0000256" key="8">
    <source>
        <dbReference type="ARBA" id="ARBA00066893"/>
    </source>
</evidence>
<dbReference type="PANTHER" id="PTHR32385">
    <property type="entry name" value="MANNOSYL PHOSPHORYLINOSITOL CERAMIDE SYNTHASE"/>
    <property type="match status" value="1"/>
</dbReference>
<dbReference type="GO" id="GO:0103064">
    <property type="term" value="F:inositol phosphorylceramide mannosyltransferase activity"/>
    <property type="evidence" value="ECO:0007669"/>
    <property type="project" value="UniProtKB-EC"/>
</dbReference>
<organism evidence="10 11">
    <name type="scientific">Naumovozyma castellii</name>
    <name type="common">Yeast</name>
    <name type="synonym">Saccharomyces castellii</name>
    <dbReference type="NCBI Taxonomy" id="27288"/>
    <lineage>
        <taxon>Eukaryota</taxon>
        <taxon>Fungi</taxon>
        <taxon>Dikarya</taxon>
        <taxon>Ascomycota</taxon>
        <taxon>Saccharomycotina</taxon>
        <taxon>Saccharomycetes</taxon>
        <taxon>Saccharomycetales</taxon>
        <taxon>Saccharomycetaceae</taxon>
        <taxon>Naumovozyma</taxon>
    </lineage>
</organism>
<feature type="transmembrane region" description="Helical" evidence="9">
    <location>
        <begin position="195"/>
        <end position="216"/>
    </location>
</feature>
<dbReference type="GO" id="GO:0051999">
    <property type="term" value="P:mannosyl-inositol phosphorylceramide biosynthetic process"/>
    <property type="evidence" value="ECO:0007669"/>
    <property type="project" value="TreeGrafter"/>
</dbReference>
<dbReference type="OrthoDB" id="3647at2759"/>
<dbReference type="InterPro" id="IPR029044">
    <property type="entry name" value="Nucleotide-diphossugar_trans"/>
</dbReference>
<sequence>MKRELKFLIYGNILLLSFIVYYTFDLLMICIDDTTKEAFTESELKISNKLQNSTLQIPKIIHQTYKTNDVPKHWIKGQQRCKDIHPDYEYILWTDEMALKFIDENFHWFLPTFKAYKYPIQRADAIRYFVLLTYGGVYIDLDDGCERRLDPLLTAPAFLRKTSPIGVSNDVMGSIPNHPFFAKVIKSLKHYNKSWYIPYMTIMSSTGPLFVSVVWIQYKRWTRQTSSNMIKVLQPDDYKLHKGSFFTISKGSSWHMDDAKFMKSLENHILSCVVTGFVFAFFILYAQYCFYCFLCAPKNSYSKYVILLLTKARDLFTFTRQKLYSFRKDDPMMMGTSSSSSFSMQIMDRTRKDSNAIRIPPDLEKGKTQPSTVLR</sequence>
<reference key="2">
    <citation type="submission" date="2011-08" db="EMBL/GenBank/DDBJ databases">
        <title>Genome sequence of Naumovozyma castellii.</title>
        <authorList>
            <person name="Gordon J.L."/>
            <person name="Armisen D."/>
            <person name="Proux-Wera E."/>
            <person name="OhEigeartaigh S.S."/>
            <person name="Byrne K.P."/>
            <person name="Wolfe K.H."/>
        </authorList>
    </citation>
    <scope>NUCLEOTIDE SEQUENCE</scope>
    <source>
        <strain>Type strain:CBS 4309</strain>
    </source>
</reference>
<dbReference type="FunFam" id="3.90.550.20:FF:000001">
    <property type="entry name" value="MIPC synthase subunit (SurA)"/>
    <property type="match status" value="1"/>
</dbReference>
<evidence type="ECO:0000256" key="6">
    <source>
        <dbReference type="ARBA" id="ARBA00023136"/>
    </source>
</evidence>
<dbReference type="GO" id="GO:0031501">
    <property type="term" value="C:mannosyltransferase complex"/>
    <property type="evidence" value="ECO:0007669"/>
    <property type="project" value="UniProtKB-ARBA"/>
</dbReference>
<reference evidence="10 11" key="1">
    <citation type="journal article" date="2011" name="Proc. Natl. Acad. Sci. U.S.A.">
        <title>Evolutionary erosion of yeast sex chromosomes by mating-type switching accidents.</title>
        <authorList>
            <person name="Gordon J.L."/>
            <person name="Armisen D."/>
            <person name="Proux-Wera E."/>
            <person name="Oheigeartaigh S.S."/>
            <person name="Byrne K.P."/>
            <person name="Wolfe K.H."/>
        </authorList>
    </citation>
    <scope>NUCLEOTIDE SEQUENCE [LARGE SCALE GENOMIC DNA]</scope>
    <source>
        <strain evidence="11">ATCC 76901 / BCRC 22586 / CBS 4309 / NBRC 1992 / NRRL Y-12630</strain>
    </source>
</reference>
<keyword evidence="5 9" id="KW-1133">Transmembrane helix</keyword>
<dbReference type="Proteomes" id="UP000001640">
    <property type="component" value="Chromosome 3"/>
</dbReference>
<dbReference type="InParanoid" id="G0VCK7"/>
<keyword evidence="6 9" id="KW-0472">Membrane</keyword>
<evidence type="ECO:0000256" key="9">
    <source>
        <dbReference type="SAM" id="Phobius"/>
    </source>
</evidence>
<keyword evidence="4 9" id="KW-0812">Transmembrane</keyword>
<dbReference type="eggNOG" id="ENOG502QS3D">
    <property type="taxonomic scope" value="Eukaryota"/>
</dbReference>
<dbReference type="RefSeq" id="XP_003675583.1">
    <property type="nucleotide sequence ID" value="XM_003675535.1"/>
</dbReference>
<dbReference type="Gene3D" id="3.90.550.20">
    <property type="match status" value="1"/>
</dbReference>
<dbReference type="KEGG" id="ncs:NCAS_0C02270"/>
<evidence type="ECO:0000256" key="5">
    <source>
        <dbReference type="ARBA" id="ARBA00022989"/>
    </source>
</evidence>
<evidence type="ECO:0000313" key="10">
    <source>
        <dbReference type="EMBL" id="CCC69217.1"/>
    </source>
</evidence>
<evidence type="ECO:0000256" key="4">
    <source>
        <dbReference type="ARBA" id="ARBA00022692"/>
    </source>
</evidence>
<evidence type="ECO:0000256" key="1">
    <source>
        <dbReference type="ARBA" id="ARBA00004141"/>
    </source>
</evidence>
<dbReference type="HOGENOM" id="CLU_036369_3_2_1"/>
<keyword evidence="11" id="KW-1185">Reference proteome</keyword>
<protein>
    <recommendedName>
        <fullName evidence="8">inositol phosphorylceramide mannosyltransferase</fullName>
        <ecNumber evidence="8">2.4.1.370</ecNumber>
    </recommendedName>
</protein>
<evidence type="ECO:0000256" key="2">
    <source>
        <dbReference type="ARBA" id="ARBA00009003"/>
    </source>
</evidence>
<dbReference type="AlphaFoldDB" id="G0VCK7"/>
<comment type="subcellular location">
    <subcellularLocation>
        <location evidence="1">Membrane</location>
        <topology evidence="1">Multi-pass membrane protein</topology>
    </subcellularLocation>
</comment>
<dbReference type="SUPFAM" id="SSF53448">
    <property type="entry name" value="Nucleotide-diphospho-sugar transferases"/>
    <property type="match status" value="1"/>
</dbReference>
<dbReference type="GeneID" id="96902800"/>
<dbReference type="OMA" id="SSWHTED"/>
<feature type="transmembrane region" description="Helical" evidence="9">
    <location>
        <begin position="7"/>
        <end position="24"/>
    </location>
</feature>
<dbReference type="InterPro" id="IPR007577">
    <property type="entry name" value="GlycoTrfase_DXD_sugar-bd_CS"/>
</dbReference>
<comment type="catalytic activity">
    <reaction evidence="7">
        <text>a 1D-myo-inositol-1-phospho-N-[(R)-2-hydroxy-very-long-chain fatty acyl]-(R)-4-hydroxysphingoid base + GDP-alpha-D-mannose = an alpha-D-mannosyl-(1&lt;-&gt;6)-1D-myo-inositol-1-phospho-N-[(R)-2-hydroxy-very-long-chain fatty acyl]-(R)-4-hydroxysphingoid base + GDP + H(+)</text>
        <dbReference type="Rhea" id="RHEA:64596"/>
        <dbReference type="ChEBI" id="CHEBI:15378"/>
        <dbReference type="ChEBI" id="CHEBI:57527"/>
        <dbReference type="ChEBI" id="CHEBI:58189"/>
        <dbReference type="ChEBI" id="CHEBI:155885"/>
        <dbReference type="ChEBI" id="CHEBI:155926"/>
        <dbReference type="EC" id="2.4.1.370"/>
    </reaction>
    <physiologicalReaction direction="left-to-right" evidence="7">
        <dbReference type="Rhea" id="RHEA:64597"/>
    </physiologicalReaction>
</comment>
<dbReference type="EC" id="2.4.1.370" evidence="8"/>
<proteinExistence type="inferred from homology"/>
<feature type="transmembrane region" description="Helical" evidence="9">
    <location>
        <begin position="269"/>
        <end position="288"/>
    </location>
</feature>
<accession>G0VCK7</accession>
<dbReference type="Pfam" id="PF04488">
    <property type="entry name" value="Gly_transf_sug"/>
    <property type="match status" value="1"/>
</dbReference>
<keyword evidence="3" id="KW-0808">Transferase</keyword>
<evidence type="ECO:0000313" key="11">
    <source>
        <dbReference type="Proteomes" id="UP000001640"/>
    </source>
</evidence>
<evidence type="ECO:0000256" key="7">
    <source>
        <dbReference type="ARBA" id="ARBA00052145"/>
    </source>
</evidence>
<dbReference type="InterPro" id="IPR051706">
    <property type="entry name" value="Glycosyltransferase_domain"/>
</dbReference>
<name>G0VCK7_NAUCA</name>
<dbReference type="EMBL" id="HE576754">
    <property type="protein sequence ID" value="CCC69217.1"/>
    <property type="molecule type" value="Genomic_DNA"/>
</dbReference>
<evidence type="ECO:0000256" key="3">
    <source>
        <dbReference type="ARBA" id="ARBA00022679"/>
    </source>
</evidence>
<comment type="similarity">
    <text evidence="2">Belongs to the glycosyltransferase 32 family.</text>
</comment>
<dbReference type="GO" id="GO:0016020">
    <property type="term" value="C:membrane"/>
    <property type="evidence" value="ECO:0007669"/>
    <property type="project" value="UniProtKB-SubCell"/>
</dbReference>
<dbReference type="PANTHER" id="PTHR32385:SF20">
    <property type="entry name" value="MANNOSYL PHOSPHORYLINOSITOL CERAMIDE SYNTHASE CSH1-RELATED"/>
    <property type="match status" value="1"/>
</dbReference>